<keyword evidence="2" id="KW-1185">Reference proteome</keyword>
<comment type="caution">
    <text evidence="1">The sequence shown here is derived from an EMBL/GenBank/DDBJ whole genome shotgun (WGS) entry which is preliminary data.</text>
</comment>
<reference evidence="2" key="1">
    <citation type="journal article" date="2019" name="Int. J. Syst. Evol. Microbiol.">
        <title>The Global Catalogue of Microorganisms (GCM) 10K type strain sequencing project: providing services to taxonomists for standard genome sequencing and annotation.</title>
        <authorList>
            <consortium name="The Broad Institute Genomics Platform"/>
            <consortium name="The Broad Institute Genome Sequencing Center for Infectious Disease"/>
            <person name="Wu L."/>
            <person name="Ma J."/>
        </authorList>
    </citation>
    <scope>NUCLEOTIDE SEQUENCE [LARGE SCALE GENOMIC DNA]</scope>
    <source>
        <strain evidence="2">JCM 17805</strain>
    </source>
</reference>
<sequence>MVSTKVEISNGDIIFVKDAQDAITRMEQEQKNFHDILSTMNGE</sequence>
<evidence type="ECO:0000313" key="2">
    <source>
        <dbReference type="Proteomes" id="UP001500604"/>
    </source>
</evidence>
<proteinExistence type="predicted"/>
<organism evidence="1 2">
    <name type="scientific">Kistimonas scapharcae</name>
    <dbReference type="NCBI Taxonomy" id="1036133"/>
    <lineage>
        <taxon>Bacteria</taxon>
        <taxon>Pseudomonadati</taxon>
        <taxon>Pseudomonadota</taxon>
        <taxon>Gammaproteobacteria</taxon>
        <taxon>Oceanospirillales</taxon>
        <taxon>Endozoicomonadaceae</taxon>
        <taxon>Kistimonas</taxon>
    </lineage>
</organism>
<dbReference type="Proteomes" id="UP001500604">
    <property type="component" value="Unassembled WGS sequence"/>
</dbReference>
<accession>A0ABP8V3C8</accession>
<evidence type="ECO:0000313" key="1">
    <source>
        <dbReference type="EMBL" id="GAA4649958.1"/>
    </source>
</evidence>
<dbReference type="EMBL" id="BAABFL010000342">
    <property type="protein sequence ID" value="GAA4649958.1"/>
    <property type="molecule type" value="Genomic_DNA"/>
</dbReference>
<dbReference type="RefSeq" id="WP_345196018.1">
    <property type="nucleotide sequence ID" value="NZ_BAABFL010000342.1"/>
</dbReference>
<name>A0ABP8V3C8_9GAMM</name>
<protein>
    <submittedName>
        <fullName evidence="1">Uncharacterized protein</fullName>
    </submittedName>
</protein>
<gene>
    <name evidence="1" type="ORF">GCM10023116_22410</name>
</gene>